<organism evidence="2 3">
    <name type="scientific">Penicillium cataractarum</name>
    <dbReference type="NCBI Taxonomy" id="2100454"/>
    <lineage>
        <taxon>Eukaryota</taxon>
        <taxon>Fungi</taxon>
        <taxon>Dikarya</taxon>
        <taxon>Ascomycota</taxon>
        <taxon>Pezizomycotina</taxon>
        <taxon>Eurotiomycetes</taxon>
        <taxon>Eurotiomycetidae</taxon>
        <taxon>Eurotiales</taxon>
        <taxon>Aspergillaceae</taxon>
        <taxon>Penicillium</taxon>
    </lineage>
</organism>
<name>A0A9W9SGU0_9EURO</name>
<feature type="region of interest" description="Disordered" evidence="1">
    <location>
        <begin position="389"/>
        <end position="431"/>
    </location>
</feature>
<accession>A0A9W9SGU0</accession>
<sequence>MESNAEQLIHRWLEKVSEGPPPEPHCDRLDTTDLDLHGGLPIALEPTDTGAVIRWPRINKRHREGDPDSGQQILQQSTGNQYSKRPRRKTREDKYEYKRPGSPKKRVARSHKDKVKRTRTSRKHTISDAFHASNVARERLTLHNTMNMGIFSKGKASSPIKICDVPKISFSETQFLTRQDRGPLETGTGTGMAFDKSPLQKKLSGQHPRPKTSHYFFREPPKLASNEPPLVYHEESPLHTTLGDQLYPSKSQGIVPSPSTAAPAAQDRLHDLQSQLPPHSVERSHSPTPYSWSISDRRGSQQSREVEDRLLKILHTGLSPRQLANSRDSGGSRSGYCTIQDLRSLLESQKAYWQTQTSPEIQSLDGVTTHLANRESSVMVTGTVQSPIKPALSQFKDSETGPRSNNRATNHEKPLDELFRSPQPNQLHSHEGNVSEKDFLASQPPLPARVGAESVEPGAEDDFIFFQELDAAYCAILEPKGANDGPLGQTSMVENEPHRPQVQHTQREDHLSHQKRHLSLSVLFFHQKIWERVLETTPQYRDPRNSSRLSWHLFL</sequence>
<dbReference type="Proteomes" id="UP001147782">
    <property type="component" value="Unassembled WGS sequence"/>
</dbReference>
<evidence type="ECO:0000313" key="3">
    <source>
        <dbReference type="Proteomes" id="UP001147782"/>
    </source>
</evidence>
<feature type="compositionally biased region" description="Polar residues" evidence="1">
    <location>
        <begin position="69"/>
        <end position="83"/>
    </location>
</feature>
<dbReference type="GeneID" id="81436886"/>
<keyword evidence="3" id="KW-1185">Reference proteome</keyword>
<reference evidence="2" key="1">
    <citation type="submission" date="2022-11" db="EMBL/GenBank/DDBJ databases">
        <authorList>
            <person name="Petersen C."/>
        </authorList>
    </citation>
    <scope>NUCLEOTIDE SEQUENCE</scope>
    <source>
        <strain evidence="2">IBT 29864</strain>
    </source>
</reference>
<comment type="caution">
    <text evidence="2">The sequence shown here is derived from an EMBL/GenBank/DDBJ whole genome shotgun (WGS) entry which is preliminary data.</text>
</comment>
<feature type="region of interest" description="Disordered" evidence="1">
    <location>
        <begin position="61"/>
        <end position="123"/>
    </location>
</feature>
<protein>
    <submittedName>
        <fullName evidence="2">Uncharacterized protein</fullName>
    </submittedName>
</protein>
<evidence type="ECO:0000313" key="2">
    <source>
        <dbReference type="EMBL" id="KAJ5377369.1"/>
    </source>
</evidence>
<feature type="region of interest" description="Disordered" evidence="1">
    <location>
        <begin position="180"/>
        <end position="229"/>
    </location>
</feature>
<feature type="compositionally biased region" description="Polar residues" evidence="1">
    <location>
        <begin position="241"/>
        <end position="260"/>
    </location>
</feature>
<feature type="region of interest" description="Disordered" evidence="1">
    <location>
        <begin position="241"/>
        <end position="305"/>
    </location>
</feature>
<feature type="compositionally biased region" description="Basic and acidic residues" evidence="1">
    <location>
        <begin position="409"/>
        <end position="419"/>
    </location>
</feature>
<reference evidence="2" key="2">
    <citation type="journal article" date="2023" name="IMA Fungus">
        <title>Comparative genomic study of the Penicillium genus elucidates a diverse pangenome and 15 lateral gene transfer events.</title>
        <authorList>
            <person name="Petersen C."/>
            <person name="Sorensen T."/>
            <person name="Nielsen M.R."/>
            <person name="Sondergaard T.E."/>
            <person name="Sorensen J.L."/>
            <person name="Fitzpatrick D.A."/>
            <person name="Frisvad J.C."/>
            <person name="Nielsen K.L."/>
        </authorList>
    </citation>
    <scope>NUCLEOTIDE SEQUENCE</scope>
    <source>
        <strain evidence="2">IBT 29864</strain>
    </source>
</reference>
<feature type="compositionally biased region" description="Basic and acidic residues" evidence="1">
    <location>
        <begin position="295"/>
        <end position="305"/>
    </location>
</feature>
<proteinExistence type="predicted"/>
<dbReference type="OrthoDB" id="2537141at2759"/>
<feature type="compositionally biased region" description="Basic and acidic residues" evidence="1">
    <location>
        <begin position="90"/>
        <end position="99"/>
    </location>
</feature>
<evidence type="ECO:0000256" key="1">
    <source>
        <dbReference type="SAM" id="MobiDB-lite"/>
    </source>
</evidence>
<feature type="compositionally biased region" description="Basic residues" evidence="1">
    <location>
        <begin position="101"/>
        <end position="123"/>
    </location>
</feature>
<dbReference type="EMBL" id="JAPZBS010000004">
    <property type="protein sequence ID" value="KAJ5377369.1"/>
    <property type="molecule type" value="Genomic_DNA"/>
</dbReference>
<dbReference type="RefSeq" id="XP_056556232.1">
    <property type="nucleotide sequence ID" value="XM_056697707.1"/>
</dbReference>
<gene>
    <name evidence="2" type="ORF">N7496_004778</name>
</gene>
<dbReference type="AlphaFoldDB" id="A0A9W9SGU0"/>